<dbReference type="GO" id="GO:0004146">
    <property type="term" value="F:dihydrofolate reductase activity"/>
    <property type="evidence" value="ECO:0007669"/>
    <property type="project" value="UniProtKB-EC"/>
</dbReference>
<evidence type="ECO:0000256" key="7">
    <source>
        <dbReference type="PIRNR" id="PIRNR000194"/>
    </source>
</evidence>
<keyword evidence="6 7" id="KW-0560">Oxidoreductase</keyword>
<dbReference type="RefSeq" id="WP_149770777.1">
    <property type="nucleotide sequence ID" value="NZ_VDFQ02000005.1"/>
</dbReference>
<keyword evidence="5 7" id="KW-0521">NADP</keyword>
<evidence type="ECO:0000256" key="6">
    <source>
        <dbReference type="ARBA" id="ARBA00023002"/>
    </source>
</evidence>
<evidence type="ECO:0000256" key="1">
    <source>
        <dbReference type="ARBA" id="ARBA00004903"/>
    </source>
</evidence>
<name>A0A5Q6RRA0_9ACTN</name>
<gene>
    <name evidence="10" type="ORF">FE697_016805</name>
</gene>
<dbReference type="PROSITE" id="PS51330">
    <property type="entry name" value="DHFR_2"/>
    <property type="match status" value="1"/>
</dbReference>
<dbReference type="GO" id="GO:0046654">
    <property type="term" value="P:tetrahydrofolate biosynthetic process"/>
    <property type="evidence" value="ECO:0007669"/>
    <property type="project" value="UniProtKB-UniPathway"/>
</dbReference>
<dbReference type="InterPro" id="IPR017925">
    <property type="entry name" value="DHFR_CS"/>
</dbReference>
<dbReference type="Pfam" id="PF00186">
    <property type="entry name" value="DHFR_1"/>
    <property type="match status" value="1"/>
</dbReference>
<evidence type="ECO:0000256" key="4">
    <source>
        <dbReference type="ARBA" id="ARBA00022563"/>
    </source>
</evidence>
<reference evidence="10 11" key="1">
    <citation type="submission" date="2019-09" db="EMBL/GenBank/DDBJ databases">
        <title>Mumia zhuanghuii sp. nov. isolated from the intestinal contents of plateau pika (Ochotona curzoniae) in the Qinghai-Tibet plateau of China.</title>
        <authorList>
            <person name="Tian Z."/>
        </authorList>
    </citation>
    <scope>NUCLEOTIDE SEQUENCE [LARGE SCALE GENOMIC DNA]</scope>
    <source>
        <strain evidence="11">350</strain>
    </source>
</reference>
<dbReference type="GO" id="GO:0046452">
    <property type="term" value="P:dihydrofolate metabolic process"/>
    <property type="evidence" value="ECO:0007669"/>
    <property type="project" value="TreeGrafter"/>
</dbReference>
<dbReference type="CDD" id="cd00209">
    <property type="entry name" value="DHFR"/>
    <property type="match status" value="1"/>
</dbReference>
<dbReference type="AlphaFoldDB" id="A0A5Q6RRA0"/>
<dbReference type="EMBL" id="VDFQ02000005">
    <property type="protein sequence ID" value="KAA1420608.1"/>
    <property type="molecule type" value="Genomic_DNA"/>
</dbReference>
<dbReference type="InterPro" id="IPR001796">
    <property type="entry name" value="DHFR_dom"/>
</dbReference>
<evidence type="ECO:0000256" key="5">
    <source>
        <dbReference type="ARBA" id="ARBA00022857"/>
    </source>
</evidence>
<dbReference type="SUPFAM" id="SSF53597">
    <property type="entry name" value="Dihydrofolate reductase-like"/>
    <property type="match status" value="1"/>
</dbReference>
<dbReference type="InterPro" id="IPR024072">
    <property type="entry name" value="DHFR-like_dom_sf"/>
</dbReference>
<proteinExistence type="inferred from homology"/>
<organism evidence="10 11">
    <name type="scientific">Mumia zhuanghuii</name>
    <dbReference type="NCBI Taxonomy" id="2585211"/>
    <lineage>
        <taxon>Bacteria</taxon>
        <taxon>Bacillati</taxon>
        <taxon>Actinomycetota</taxon>
        <taxon>Actinomycetes</taxon>
        <taxon>Propionibacteriales</taxon>
        <taxon>Nocardioidaceae</taxon>
        <taxon>Mumia</taxon>
    </lineage>
</organism>
<dbReference type="OrthoDB" id="9804315at2"/>
<comment type="similarity">
    <text evidence="2 7 8">Belongs to the dihydrofolate reductase family.</text>
</comment>
<dbReference type="GO" id="GO:0050661">
    <property type="term" value="F:NADP binding"/>
    <property type="evidence" value="ECO:0007669"/>
    <property type="project" value="InterPro"/>
</dbReference>
<evidence type="ECO:0000313" key="10">
    <source>
        <dbReference type="EMBL" id="KAA1420608.1"/>
    </source>
</evidence>
<feature type="domain" description="DHFR" evidence="9">
    <location>
        <begin position="21"/>
        <end position="179"/>
    </location>
</feature>
<dbReference type="UniPathway" id="UPA00077">
    <property type="reaction ID" value="UER00158"/>
</dbReference>
<protein>
    <recommendedName>
        <fullName evidence="3 7">Dihydrofolate reductase</fullName>
        <ecNumber evidence="3 7">1.5.1.3</ecNumber>
    </recommendedName>
</protein>
<comment type="function">
    <text evidence="7">Key enzyme in folate metabolism. Catalyzes an essential reaction for de novo glycine and purine synthesis, and for DNA precursor synthesis.</text>
</comment>
<dbReference type="InterPro" id="IPR012259">
    <property type="entry name" value="DHFR"/>
</dbReference>
<evidence type="ECO:0000256" key="3">
    <source>
        <dbReference type="ARBA" id="ARBA00012856"/>
    </source>
</evidence>
<keyword evidence="4 7" id="KW-0554">One-carbon metabolism</keyword>
<dbReference type="PIRSF" id="PIRSF000194">
    <property type="entry name" value="DHFR"/>
    <property type="match status" value="1"/>
</dbReference>
<dbReference type="GO" id="GO:0006730">
    <property type="term" value="P:one-carbon metabolic process"/>
    <property type="evidence" value="ECO:0007669"/>
    <property type="project" value="UniProtKB-KW"/>
</dbReference>
<dbReference type="Gene3D" id="3.40.430.10">
    <property type="entry name" value="Dihydrofolate Reductase, subunit A"/>
    <property type="match status" value="1"/>
</dbReference>
<dbReference type="EC" id="1.5.1.3" evidence="3 7"/>
<comment type="pathway">
    <text evidence="1 7">Cofactor biosynthesis; tetrahydrofolate biosynthesis; 5,6,7,8-tetrahydrofolate from 7,8-dihydrofolate: step 1/1.</text>
</comment>
<dbReference type="PROSITE" id="PS00075">
    <property type="entry name" value="DHFR_1"/>
    <property type="match status" value="1"/>
</dbReference>
<evidence type="ECO:0000259" key="9">
    <source>
        <dbReference type="PROSITE" id="PS51330"/>
    </source>
</evidence>
<dbReference type="PANTHER" id="PTHR48069">
    <property type="entry name" value="DIHYDROFOLATE REDUCTASE"/>
    <property type="match status" value="1"/>
</dbReference>
<sequence>MPDDLEPGRGAPRTTGGHRARITLVAAVGSNGVIGRDGDLPWPPTGDLAQFKALTTGHVLVMGRTTYDSIGRPLPHRISVVVTRRTGWQGPDEVVVSHDVDGALDLASELDPEVFVIGGAQIYAQTLTRADRLVLTHVDLAPEGDVWFPEVDWSQWREVDAVPYDGYRIATYDRIRSRD</sequence>
<comment type="catalytic activity">
    <reaction evidence="7">
        <text>(6S)-5,6,7,8-tetrahydrofolate + NADP(+) = 7,8-dihydrofolate + NADPH + H(+)</text>
        <dbReference type="Rhea" id="RHEA:15009"/>
        <dbReference type="ChEBI" id="CHEBI:15378"/>
        <dbReference type="ChEBI" id="CHEBI:57451"/>
        <dbReference type="ChEBI" id="CHEBI:57453"/>
        <dbReference type="ChEBI" id="CHEBI:57783"/>
        <dbReference type="ChEBI" id="CHEBI:58349"/>
        <dbReference type="EC" id="1.5.1.3"/>
    </reaction>
</comment>
<dbReference type="GO" id="GO:0005829">
    <property type="term" value="C:cytosol"/>
    <property type="evidence" value="ECO:0007669"/>
    <property type="project" value="TreeGrafter"/>
</dbReference>
<evidence type="ECO:0000313" key="11">
    <source>
        <dbReference type="Proteomes" id="UP000307768"/>
    </source>
</evidence>
<evidence type="ECO:0000256" key="2">
    <source>
        <dbReference type="ARBA" id="ARBA00009539"/>
    </source>
</evidence>
<dbReference type="GO" id="GO:0046655">
    <property type="term" value="P:folic acid metabolic process"/>
    <property type="evidence" value="ECO:0007669"/>
    <property type="project" value="TreeGrafter"/>
</dbReference>
<comment type="caution">
    <text evidence="10">The sequence shown here is derived from an EMBL/GenBank/DDBJ whole genome shotgun (WGS) entry which is preliminary data.</text>
</comment>
<accession>A0A5Q6RRA0</accession>
<dbReference type="Proteomes" id="UP000307768">
    <property type="component" value="Unassembled WGS sequence"/>
</dbReference>
<dbReference type="PRINTS" id="PR00070">
    <property type="entry name" value="DHFR"/>
</dbReference>
<evidence type="ECO:0000256" key="8">
    <source>
        <dbReference type="RuleBase" id="RU004474"/>
    </source>
</evidence>
<dbReference type="PANTHER" id="PTHR48069:SF3">
    <property type="entry name" value="DIHYDROFOLATE REDUCTASE"/>
    <property type="match status" value="1"/>
</dbReference>